<dbReference type="RefSeq" id="WP_134357705.1">
    <property type="nucleotide sequence ID" value="NZ_CP038033.1"/>
</dbReference>
<keyword evidence="2" id="KW-1185">Reference proteome</keyword>
<protein>
    <submittedName>
        <fullName evidence="1">DUF1698 domain-containing protein</fullName>
    </submittedName>
</protein>
<dbReference type="Pfam" id="PF08003">
    <property type="entry name" value="Methyltransf_9"/>
    <property type="match status" value="1"/>
</dbReference>
<sequence>MNKEQLEEEVKKFEWMHSIDLENGIITPGKWPRNPHIEKAFDKINFEEKKVLDIGTCNGLWSFEAEKRGASEVYSIDYLIHDNYWCTPAYRFAHDTLQSKAIYNPDVDVYDIEKLGITDFDVIIFCGVYYHLKNPLLALSKIRKILKTGGHVIIEGPIINDDSKPIAGFLYKEIENKDNYFGSWHRSNWWVPSGRCLREWVECSLFDIIDEFSGTDPSYLNSNWYKLKSFIKKILNKEKPHIKRTVLLAKGVKRADKNYSSKQADSDLIDFFL</sequence>
<dbReference type="KEGG" id="nwr:E3U44_08305"/>
<evidence type="ECO:0000313" key="1">
    <source>
        <dbReference type="EMBL" id="QBQ54508.1"/>
    </source>
</evidence>
<dbReference type="Gene3D" id="3.40.50.150">
    <property type="entry name" value="Vaccinia Virus protein VP39"/>
    <property type="match status" value="1"/>
</dbReference>
<dbReference type="Proteomes" id="UP000294325">
    <property type="component" value="Chromosome"/>
</dbReference>
<accession>A0A4P7BWN6</accession>
<dbReference type="InterPro" id="IPR027555">
    <property type="entry name" value="Mo5U34_MeTrfas-like"/>
</dbReference>
<name>A0A4P7BWN6_9GAMM</name>
<organism evidence="1 2">
    <name type="scientific">Nitrosococcus wardiae</name>
    <dbReference type="NCBI Taxonomy" id="1814290"/>
    <lineage>
        <taxon>Bacteria</taxon>
        <taxon>Pseudomonadati</taxon>
        <taxon>Pseudomonadota</taxon>
        <taxon>Gammaproteobacteria</taxon>
        <taxon>Chromatiales</taxon>
        <taxon>Chromatiaceae</taxon>
        <taxon>Nitrosococcus</taxon>
    </lineage>
</organism>
<dbReference type="EMBL" id="CP038033">
    <property type="protein sequence ID" value="QBQ54508.1"/>
    <property type="molecule type" value="Genomic_DNA"/>
</dbReference>
<reference evidence="1 2" key="1">
    <citation type="submission" date="2019-03" db="EMBL/GenBank/DDBJ databases">
        <title>The genome sequence of Nitrosococcus wardiae strain D1FHST reveals the archetypal metabolic capacity of ammonia-oxidizing Gammaproteobacteria.</title>
        <authorList>
            <person name="Wang L."/>
            <person name="Lim C.K."/>
            <person name="Hanson T.E."/>
            <person name="Dang H."/>
            <person name="Klotz M.G."/>
        </authorList>
    </citation>
    <scope>NUCLEOTIDE SEQUENCE [LARGE SCALE GENOMIC DNA]</scope>
    <source>
        <strain evidence="1 2">D1FHS</strain>
    </source>
</reference>
<dbReference type="AlphaFoldDB" id="A0A4P7BWN6"/>
<gene>
    <name evidence="1" type="ORF">E3U44_08305</name>
</gene>
<dbReference type="InterPro" id="IPR029063">
    <property type="entry name" value="SAM-dependent_MTases_sf"/>
</dbReference>
<evidence type="ECO:0000313" key="2">
    <source>
        <dbReference type="Proteomes" id="UP000294325"/>
    </source>
</evidence>
<dbReference type="CDD" id="cd02440">
    <property type="entry name" value="AdoMet_MTases"/>
    <property type="match status" value="1"/>
</dbReference>
<dbReference type="SUPFAM" id="SSF53335">
    <property type="entry name" value="S-adenosyl-L-methionine-dependent methyltransferases"/>
    <property type="match status" value="1"/>
</dbReference>
<dbReference type="OrthoDB" id="9773188at2"/>
<proteinExistence type="predicted"/>